<dbReference type="InterPro" id="IPR036136">
    <property type="entry name" value="Nit/Sulf_reduc_fer-like_dom_sf"/>
</dbReference>
<dbReference type="Gene3D" id="3.90.480.10">
    <property type="entry name" value="Sulfite Reductase Hemoprotein,Domain 2"/>
    <property type="match status" value="1"/>
</dbReference>
<dbReference type="Pfam" id="PF03460">
    <property type="entry name" value="NIR_SIR_ferr"/>
    <property type="match status" value="1"/>
</dbReference>
<feature type="domain" description="Nitrite/Sulfite reductase ferredoxin-like" evidence="7">
    <location>
        <begin position="33"/>
        <end position="79"/>
    </location>
</feature>
<comment type="caution">
    <text evidence="8">The sequence shown here is derived from an EMBL/GenBank/DDBJ whole genome shotgun (WGS) entry which is preliminary data.</text>
</comment>
<accession>C0E3D1</accession>
<evidence type="ECO:0000256" key="5">
    <source>
        <dbReference type="ARBA" id="ARBA00023004"/>
    </source>
</evidence>
<organism evidence="8 9">
    <name type="scientific">Corynebacterium matruchotii ATCC 33806</name>
    <dbReference type="NCBI Taxonomy" id="566549"/>
    <lineage>
        <taxon>Bacteria</taxon>
        <taxon>Bacillati</taxon>
        <taxon>Actinomycetota</taxon>
        <taxon>Actinomycetes</taxon>
        <taxon>Mycobacteriales</taxon>
        <taxon>Corynebacteriaceae</taxon>
        <taxon>Corynebacterium</taxon>
    </lineage>
</organism>
<protein>
    <submittedName>
        <fullName evidence="8">Putative precorrin-3B synthase</fullName>
    </submittedName>
</protein>
<gene>
    <name evidence="8" type="ORF">CORMATOL_01494</name>
</gene>
<dbReference type="GO" id="GO:0046872">
    <property type="term" value="F:metal ion binding"/>
    <property type="evidence" value="ECO:0007669"/>
    <property type="project" value="UniProtKB-KW"/>
</dbReference>
<evidence type="ECO:0000256" key="2">
    <source>
        <dbReference type="ARBA" id="ARBA00022617"/>
    </source>
</evidence>
<keyword evidence="3" id="KW-0479">Metal-binding</keyword>
<evidence type="ECO:0000259" key="7">
    <source>
        <dbReference type="Pfam" id="PF03460"/>
    </source>
</evidence>
<dbReference type="InterPro" id="IPR005117">
    <property type="entry name" value="NiRdtase/SiRdtase_haem-b_fer"/>
</dbReference>
<proteinExistence type="predicted"/>
<evidence type="ECO:0000313" key="8">
    <source>
        <dbReference type="EMBL" id="EEG27065.1"/>
    </source>
</evidence>
<dbReference type="GO" id="GO:0051539">
    <property type="term" value="F:4 iron, 4 sulfur cluster binding"/>
    <property type="evidence" value="ECO:0007669"/>
    <property type="project" value="UniProtKB-KW"/>
</dbReference>
<dbReference type="Gene3D" id="3.30.413.10">
    <property type="entry name" value="Sulfite Reductase Hemoprotein, domain 1"/>
    <property type="match status" value="1"/>
</dbReference>
<sequence>MSTMTSLISAPDRTRGDICPGAFKLHHATDGSIGRVRFPGGHVRPQQWADIARIATELGDGNIHVTTRGNMQFRGVTQDQEFGCVVTQAGFVPSQPHDKIRNIIASPLSLELWPLVDALDAALLATDATAGLSGRTLFGLDAGDGAIISQEPDFAARKVGDRYQLVLGGAPQHVTVSEADVPEVLAFAAAWWQAHRGDAWRLHETPEDISLILADIAEAFAVDKLDELPTVPETTAAPIGWIDNDNGRVTLGAGLRFGFFPASVAAMLATLGAETTITPWASLVIHDLDESHAEAAIKALAPLGLIFDADSPWLRITACTGLPGCAKSKSHTHDDAVALMNSDNIPDGLVHFSGCDRRCGHPRVAHTEYLAVAEGEYLITHQR</sequence>
<name>C0E3D1_9CORY</name>
<evidence type="ECO:0000256" key="1">
    <source>
        <dbReference type="ARBA" id="ARBA00022485"/>
    </source>
</evidence>
<dbReference type="PANTHER" id="PTHR32439:SF9">
    <property type="entry name" value="BLR3264 PROTEIN"/>
    <property type="match status" value="1"/>
</dbReference>
<keyword evidence="1" id="KW-0004">4Fe-4S</keyword>
<dbReference type="RefSeq" id="WP_005521201.1">
    <property type="nucleotide sequence ID" value="NZ_EQ973329.1"/>
</dbReference>
<dbReference type="PANTHER" id="PTHR32439">
    <property type="entry name" value="FERREDOXIN--NITRITE REDUCTASE, CHLOROPLASTIC"/>
    <property type="match status" value="1"/>
</dbReference>
<dbReference type="EMBL" id="ACEB01000021">
    <property type="protein sequence ID" value="EEG27065.1"/>
    <property type="molecule type" value="Genomic_DNA"/>
</dbReference>
<dbReference type="SUPFAM" id="SSF55124">
    <property type="entry name" value="Nitrite/Sulfite reductase N-terminal domain-like"/>
    <property type="match status" value="2"/>
</dbReference>
<dbReference type="InterPro" id="IPR051329">
    <property type="entry name" value="NIR_SIR_4Fe-4S"/>
</dbReference>
<keyword evidence="6" id="KW-0411">Iron-sulfur</keyword>
<dbReference type="InterPro" id="IPR045854">
    <property type="entry name" value="NO2/SO3_Rdtase_4Fe4S_sf"/>
</dbReference>
<evidence type="ECO:0000313" key="9">
    <source>
        <dbReference type="Proteomes" id="UP000006247"/>
    </source>
</evidence>
<keyword evidence="2" id="KW-0349">Heme</keyword>
<evidence type="ECO:0000256" key="4">
    <source>
        <dbReference type="ARBA" id="ARBA00023002"/>
    </source>
</evidence>
<keyword evidence="5" id="KW-0408">Iron</keyword>
<dbReference type="AlphaFoldDB" id="C0E3D1"/>
<reference evidence="8 9" key="1">
    <citation type="submission" date="2009-01" db="EMBL/GenBank/DDBJ databases">
        <authorList>
            <person name="Fulton L."/>
            <person name="Clifton S."/>
            <person name="Chinwalla A.T."/>
            <person name="Mitreva M."/>
            <person name="Sodergren E."/>
            <person name="Weinstock G."/>
            <person name="Clifton S."/>
            <person name="Dooling D.J."/>
            <person name="Fulton B."/>
            <person name="Minx P."/>
            <person name="Pepin K.H."/>
            <person name="Johnson M."/>
            <person name="Bhonagiri V."/>
            <person name="Nash W.E."/>
            <person name="Mardis E.R."/>
            <person name="Wilson R.K."/>
        </authorList>
    </citation>
    <scope>NUCLEOTIDE SEQUENCE [LARGE SCALE GENOMIC DNA]</scope>
    <source>
        <strain evidence="8 9">ATCC 33806</strain>
    </source>
</reference>
<dbReference type="GO" id="GO:0016491">
    <property type="term" value="F:oxidoreductase activity"/>
    <property type="evidence" value="ECO:0007669"/>
    <property type="project" value="UniProtKB-KW"/>
</dbReference>
<dbReference type="Proteomes" id="UP000006247">
    <property type="component" value="Unassembled WGS sequence"/>
</dbReference>
<evidence type="ECO:0000256" key="3">
    <source>
        <dbReference type="ARBA" id="ARBA00022723"/>
    </source>
</evidence>
<keyword evidence="4" id="KW-0560">Oxidoreductase</keyword>
<dbReference type="HOGENOM" id="CLU_015667_0_1_11"/>
<evidence type="ECO:0000256" key="6">
    <source>
        <dbReference type="ARBA" id="ARBA00023014"/>
    </source>
</evidence>